<protein>
    <submittedName>
        <fullName evidence="1">(California timema) hypothetical protein</fullName>
    </submittedName>
</protein>
<organism evidence="1">
    <name type="scientific">Timema californicum</name>
    <name type="common">California timema</name>
    <name type="synonym">Walking stick</name>
    <dbReference type="NCBI Taxonomy" id="61474"/>
    <lineage>
        <taxon>Eukaryota</taxon>
        <taxon>Metazoa</taxon>
        <taxon>Ecdysozoa</taxon>
        <taxon>Arthropoda</taxon>
        <taxon>Hexapoda</taxon>
        <taxon>Insecta</taxon>
        <taxon>Pterygota</taxon>
        <taxon>Neoptera</taxon>
        <taxon>Polyneoptera</taxon>
        <taxon>Phasmatodea</taxon>
        <taxon>Timematodea</taxon>
        <taxon>Timematoidea</taxon>
        <taxon>Timematidae</taxon>
        <taxon>Timema</taxon>
    </lineage>
</organism>
<proteinExistence type="predicted"/>
<dbReference type="AlphaFoldDB" id="A0A7R9P3W1"/>
<gene>
    <name evidence="1" type="ORF">TCMB3V08_LOCUS1614</name>
</gene>
<accession>A0A7R9P3W1</accession>
<sequence>MYSLKSENSNKQLAPNLRSYLARTGPYLEFLMFDLNSFRDEKEHLPEGRMENHFGKNHSQHTRPRFEPQSSCHRQSILTREYHAAVFIYYTKGVNSLIQKIFCAILGSEPSFAWRESGKPFRKNHPSVHPTEIRTSISPSSAVEIYTTSALANYATEAELVNKYIIFIMNLIGSYKDIINVKYKIIFNNLHEKTNNIILIITSHKELSCKSKVIFQQNIDKCQSHQKKPKSRYPNLLLF</sequence>
<evidence type="ECO:0000313" key="1">
    <source>
        <dbReference type="EMBL" id="CAD7568862.1"/>
    </source>
</evidence>
<reference evidence="1" key="1">
    <citation type="submission" date="2020-11" db="EMBL/GenBank/DDBJ databases">
        <authorList>
            <person name="Tran Van P."/>
        </authorList>
    </citation>
    <scope>NUCLEOTIDE SEQUENCE</scope>
</reference>
<dbReference type="EMBL" id="OE179454">
    <property type="protein sequence ID" value="CAD7568862.1"/>
    <property type="molecule type" value="Genomic_DNA"/>
</dbReference>
<name>A0A7R9P3W1_TIMCA</name>